<dbReference type="STRING" id="223786.SAMN05216234_1577"/>
<evidence type="ECO:0000259" key="6">
    <source>
        <dbReference type="Pfam" id="PF02826"/>
    </source>
</evidence>
<evidence type="ECO:0000256" key="2">
    <source>
        <dbReference type="ARBA" id="ARBA00023002"/>
    </source>
</evidence>
<dbReference type="InterPro" id="IPR050418">
    <property type="entry name" value="D-iso_2-hydroxyacid_DH_PdxB"/>
</dbReference>
<dbReference type="PROSITE" id="PS00670">
    <property type="entry name" value="D_2_HYDROXYACID_DH_2"/>
    <property type="match status" value="1"/>
</dbReference>
<dbReference type="Gene3D" id="3.40.50.720">
    <property type="entry name" value="NAD(P)-binding Rossmann-like Domain"/>
    <property type="match status" value="2"/>
</dbReference>
<feature type="domain" description="D-isomer specific 2-hydroxyacid dehydrogenase catalytic" evidence="5">
    <location>
        <begin position="14"/>
        <end position="310"/>
    </location>
</feature>
<dbReference type="GO" id="GO:0016616">
    <property type="term" value="F:oxidoreductase activity, acting on the CH-OH group of donors, NAD or NADP as acceptor"/>
    <property type="evidence" value="ECO:0007669"/>
    <property type="project" value="InterPro"/>
</dbReference>
<dbReference type="Pfam" id="PF00389">
    <property type="entry name" value="2-Hacid_dh"/>
    <property type="match status" value="1"/>
</dbReference>
<dbReference type="InterPro" id="IPR029753">
    <property type="entry name" value="D-isomer_DH_CS"/>
</dbReference>
<evidence type="ECO:0000313" key="8">
    <source>
        <dbReference type="Proteomes" id="UP000199227"/>
    </source>
</evidence>
<evidence type="ECO:0000256" key="4">
    <source>
        <dbReference type="RuleBase" id="RU003719"/>
    </source>
</evidence>
<accession>A0A1I5U9W0</accession>
<organism evidence="7 8">
    <name type="scientific">Hydrogenimonas thermophila</name>
    <dbReference type="NCBI Taxonomy" id="223786"/>
    <lineage>
        <taxon>Bacteria</taxon>
        <taxon>Pseudomonadati</taxon>
        <taxon>Campylobacterota</taxon>
        <taxon>Epsilonproteobacteria</taxon>
        <taxon>Campylobacterales</taxon>
        <taxon>Hydrogenimonadaceae</taxon>
        <taxon>Hydrogenimonas</taxon>
    </lineage>
</organism>
<dbReference type="AlphaFoldDB" id="A0A1I5U9W0"/>
<evidence type="ECO:0000256" key="3">
    <source>
        <dbReference type="ARBA" id="ARBA00023027"/>
    </source>
</evidence>
<proteinExistence type="inferred from homology"/>
<evidence type="ECO:0000256" key="1">
    <source>
        <dbReference type="ARBA" id="ARBA00005854"/>
    </source>
</evidence>
<dbReference type="InterPro" id="IPR006140">
    <property type="entry name" value="D-isomer_DH_NAD-bd"/>
</dbReference>
<gene>
    <name evidence="7" type="ORF">SAMN05216234_1577</name>
</gene>
<name>A0A1I5U9W0_9BACT</name>
<dbReference type="NCBIfam" id="NF006263">
    <property type="entry name" value="PRK08410.1"/>
    <property type="match status" value="1"/>
</dbReference>
<keyword evidence="3" id="KW-0520">NAD</keyword>
<feature type="domain" description="D-isomer specific 2-hydroxyacid dehydrogenase NAD-binding" evidence="6">
    <location>
        <begin position="106"/>
        <end position="286"/>
    </location>
</feature>
<dbReference type="SUPFAM" id="SSF52283">
    <property type="entry name" value="Formate/glycerate dehydrogenase catalytic domain-like"/>
    <property type="match status" value="1"/>
</dbReference>
<dbReference type="PANTHER" id="PTHR43761:SF1">
    <property type="entry name" value="D-ISOMER SPECIFIC 2-HYDROXYACID DEHYDROGENASE CATALYTIC DOMAIN-CONTAINING PROTEIN-RELATED"/>
    <property type="match status" value="1"/>
</dbReference>
<dbReference type="PROSITE" id="PS50890">
    <property type="entry name" value="PUA"/>
    <property type="match status" value="1"/>
</dbReference>
<protein>
    <submittedName>
        <fullName evidence="7">Glycerate dehydrogenase</fullName>
    </submittedName>
</protein>
<dbReference type="InterPro" id="IPR036291">
    <property type="entry name" value="NAD(P)-bd_dom_sf"/>
</dbReference>
<evidence type="ECO:0000313" key="7">
    <source>
        <dbReference type="EMBL" id="SFP92002.1"/>
    </source>
</evidence>
<dbReference type="PANTHER" id="PTHR43761">
    <property type="entry name" value="D-ISOMER SPECIFIC 2-HYDROXYACID DEHYDROGENASE FAMILY PROTEIN (AFU_ORTHOLOGUE AFUA_1G13630)"/>
    <property type="match status" value="1"/>
</dbReference>
<dbReference type="RefSeq" id="WP_092914109.1">
    <property type="nucleotide sequence ID" value="NZ_FOXB01000057.1"/>
</dbReference>
<sequence>MKLIFLDAKTLGDDIDLSVFEKFGDVTIYQTTTLGERIERCKDADIIITNKVVIDKEVIDAVPSLKLVCVAATGMNNVDLEYAAQKGIEVKNVAGYSTHSVVQHTFAMLFYLLEKLPYYDNHVKSKAWSQSGIFTCIDRPFHELRGRQWGIIGFGTIGKAVAKVAEAFGATVVYYSTSGKNNDSLYPRMELDTLLSTSHIISIHAPLNEKTKNLLDFSRLEKIQAGSILLNLGRGGIVNEKDLVHVMDDKEIYVGLDVTEKEPLSEDSVLFEVANPERLLITPHIAWTSLEARQELVKGIFDNIAVFLKKHTI</sequence>
<comment type="similarity">
    <text evidence="1 4">Belongs to the D-isomer specific 2-hydroxyacid dehydrogenase family.</text>
</comment>
<keyword evidence="2 4" id="KW-0560">Oxidoreductase</keyword>
<dbReference type="GO" id="GO:0051287">
    <property type="term" value="F:NAD binding"/>
    <property type="evidence" value="ECO:0007669"/>
    <property type="project" value="InterPro"/>
</dbReference>
<evidence type="ECO:0000259" key="5">
    <source>
        <dbReference type="Pfam" id="PF00389"/>
    </source>
</evidence>
<dbReference type="SUPFAM" id="SSF51735">
    <property type="entry name" value="NAD(P)-binding Rossmann-fold domains"/>
    <property type="match status" value="1"/>
</dbReference>
<reference evidence="7 8" key="1">
    <citation type="submission" date="2016-10" db="EMBL/GenBank/DDBJ databases">
        <authorList>
            <person name="de Groot N.N."/>
        </authorList>
    </citation>
    <scope>NUCLEOTIDE SEQUENCE [LARGE SCALE GENOMIC DNA]</scope>
    <source>
        <strain evidence="7 8">EP1-55-1</strain>
    </source>
</reference>
<dbReference type="InterPro" id="IPR006139">
    <property type="entry name" value="D-isomer_2_OHA_DH_cat_dom"/>
</dbReference>
<keyword evidence="8" id="KW-1185">Reference proteome</keyword>
<dbReference type="Proteomes" id="UP000199227">
    <property type="component" value="Unassembled WGS sequence"/>
</dbReference>
<dbReference type="EMBL" id="FOXB01000057">
    <property type="protein sequence ID" value="SFP92002.1"/>
    <property type="molecule type" value="Genomic_DNA"/>
</dbReference>
<dbReference type="OrthoDB" id="9805416at2"/>
<dbReference type="Pfam" id="PF02826">
    <property type="entry name" value="2-Hacid_dh_C"/>
    <property type="match status" value="1"/>
</dbReference>